<name>A0ABR3NCQ0_9TELE</name>
<feature type="region of interest" description="Disordered" evidence="1">
    <location>
        <begin position="769"/>
        <end position="812"/>
    </location>
</feature>
<feature type="region of interest" description="Disordered" evidence="1">
    <location>
        <begin position="1485"/>
        <end position="1542"/>
    </location>
</feature>
<proteinExistence type="predicted"/>
<keyword evidence="3" id="KW-1185">Reference proteome</keyword>
<feature type="compositionally biased region" description="Polar residues" evidence="1">
    <location>
        <begin position="3033"/>
        <end position="3044"/>
    </location>
</feature>
<feature type="region of interest" description="Disordered" evidence="1">
    <location>
        <begin position="2734"/>
        <end position="2793"/>
    </location>
</feature>
<dbReference type="InterPro" id="IPR029625">
    <property type="entry name" value="FAM169"/>
</dbReference>
<feature type="region of interest" description="Disordered" evidence="1">
    <location>
        <begin position="2218"/>
        <end position="2253"/>
    </location>
</feature>
<feature type="region of interest" description="Disordered" evidence="1">
    <location>
        <begin position="2007"/>
        <end position="2029"/>
    </location>
</feature>
<feature type="compositionally biased region" description="Basic and acidic residues" evidence="1">
    <location>
        <begin position="563"/>
        <end position="573"/>
    </location>
</feature>
<feature type="compositionally biased region" description="Basic and acidic residues" evidence="1">
    <location>
        <begin position="1782"/>
        <end position="1797"/>
    </location>
</feature>
<feature type="compositionally biased region" description="Basic residues" evidence="1">
    <location>
        <begin position="682"/>
        <end position="696"/>
    </location>
</feature>
<feature type="compositionally biased region" description="Basic and acidic residues" evidence="1">
    <location>
        <begin position="2494"/>
        <end position="2528"/>
    </location>
</feature>
<feature type="compositionally biased region" description="Basic and acidic residues" evidence="1">
    <location>
        <begin position="2836"/>
        <end position="2846"/>
    </location>
</feature>
<accession>A0ABR3NCQ0</accession>
<evidence type="ECO:0000313" key="2">
    <source>
        <dbReference type="EMBL" id="KAL1274724.1"/>
    </source>
</evidence>
<reference evidence="2 3" key="1">
    <citation type="submission" date="2023-09" db="EMBL/GenBank/DDBJ databases">
        <authorList>
            <person name="Wang M."/>
        </authorList>
    </citation>
    <scope>NUCLEOTIDE SEQUENCE [LARGE SCALE GENOMIC DNA]</scope>
    <source>
        <strain evidence="2">GT-2023</strain>
        <tissue evidence="2">Liver</tissue>
    </source>
</reference>
<evidence type="ECO:0000313" key="3">
    <source>
        <dbReference type="Proteomes" id="UP001558613"/>
    </source>
</evidence>
<feature type="region of interest" description="Disordered" evidence="1">
    <location>
        <begin position="1122"/>
        <end position="1148"/>
    </location>
</feature>
<feature type="compositionally biased region" description="Polar residues" evidence="1">
    <location>
        <begin position="2299"/>
        <end position="2308"/>
    </location>
</feature>
<organism evidence="2 3">
    <name type="scientific">Cirrhinus molitorella</name>
    <name type="common">mud carp</name>
    <dbReference type="NCBI Taxonomy" id="172907"/>
    <lineage>
        <taxon>Eukaryota</taxon>
        <taxon>Metazoa</taxon>
        <taxon>Chordata</taxon>
        <taxon>Craniata</taxon>
        <taxon>Vertebrata</taxon>
        <taxon>Euteleostomi</taxon>
        <taxon>Actinopterygii</taxon>
        <taxon>Neopterygii</taxon>
        <taxon>Teleostei</taxon>
        <taxon>Ostariophysi</taxon>
        <taxon>Cypriniformes</taxon>
        <taxon>Cyprinidae</taxon>
        <taxon>Labeoninae</taxon>
        <taxon>Labeonini</taxon>
        <taxon>Cirrhinus</taxon>
    </lineage>
</organism>
<evidence type="ECO:0000256" key="1">
    <source>
        <dbReference type="SAM" id="MobiDB-lite"/>
    </source>
</evidence>
<feature type="compositionally biased region" description="Basic and acidic residues" evidence="1">
    <location>
        <begin position="1178"/>
        <end position="1198"/>
    </location>
</feature>
<feature type="region of interest" description="Disordered" evidence="1">
    <location>
        <begin position="1166"/>
        <end position="1325"/>
    </location>
</feature>
<feature type="compositionally biased region" description="Acidic residues" evidence="1">
    <location>
        <begin position="1762"/>
        <end position="1774"/>
    </location>
</feature>
<gene>
    <name evidence="2" type="ORF">QQF64_027538</name>
</gene>
<dbReference type="PANTHER" id="PTHR22442">
    <property type="match status" value="1"/>
</dbReference>
<dbReference type="Proteomes" id="UP001558613">
    <property type="component" value="Unassembled WGS sequence"/>
</dbReference>
<feature type="compositionally biased region" description="Basic and acidic residues" evidence="1">
    <location>
        <begin position="1220"/>
        <end position="1257"/>
    </location>
</feature>
<feature type="region of interest" description="Disordered" evidence="1">
    <location>
        <begin position="825"/>
        <end position="1071"/>
    </location>
</feature>
<feature type="region of interest" description="Disordered" evidence="1">
    <location>
        <begin position="3228"/>
        <end position="3364"/>
    </location>
</feature>
<feature type="region of interest" description="Disordered" evidence="1">
    <location>
        <begin position="2823"/>
        <end position="2914"/>
    </location>
</feature>
<feature type="region of interest" description="Disordered" evidence="1">
    <location>
        <begin position="2999"/>
        <end position="3147"/>
    </location>
</feature>
<feature type="compositionally biased region" description="Basic and acidic residues" evidence="1">
    <location>
        <begin position="2317"/>
        <end position="2336"/>
    </location>
</feature>
<feature type="compositionally biased region" description="Basic and acidic residues" evidence="1">
    <location>
        <begin position="1045"/>
        <end position="1055"/>
    </location>
</feature>
<feature type="region of interest" description="Disordered" evidence="1">
    <location>
        <begin position="2431"/>
        <end position="2541"/>
    </location>
</feature>
<feature type="compositionally biased region" description="Acidic residues" evidence="1">
    <location>
        <begin position="3051"/>
        <end position="3067"/>
    </location>
</feature>
<feature type="region of interest" description="Disordered" evidence="1">
    <location>
        <begin position="641"/>
        <end position="712"/>
    </location>
</feature>
<feature type="region of interest" description="Disordered" evidence="1">
    <location>
        <begin position="2672"/>
        <end position="2708"/>
    </location>
</feature>
<feature type="compositionally biased region" description="Basic and acidic residues" evidence="1">
    <location>
        <begin position="3284"/>
        <end position="3295"/>
    </location>
</feature>
<feature type="compositionally biased region" description="Acidic residues" evidence="1">
    <location>
        <begin position="2684"/>
        <end position="2697"/>
    </location>
</feature>
<feature type="compositionally biased region" description="Basic and acidic residues" evidence="1">
    <location>
        <begin position="3186"/>
        <end position="3199"/>
    </location>
</feature>
<feature type="region of interest" description="Disordered" evidence="1">
    <location>
        <begin position="553"/>
        <end position="573"/>
    </location>
</feature>
<feature type="compositionally biased region" description="Acidic residues" evidence="1">
    <location>
        <begin position="1204"/>
        <end position="1219"/>
    </location>
</feature>
<feature type="compositionally biased region" description="Polar residues" evidence="1">
    <location>
        <begin position="2068"/>
        <end position="2077"/>
    </location>
</feature>
<feature type="region of interest" description="Disordered" evidence="1">
    <location>
        <begin position="3182"/>
        <end position="3207"/>
    </location>
</feature>
<feature type="compositionally biased region" description="Polar residues" evidence="1">
    <location>
        <begin position="655"/>
        <end position="664"/>
    </location>
</feature>
<dbReference type="EMBL" id="JAYMGO010000005">
    <property type="protein sequence ID" value="KAL1274724.1"/>
    <property type="molecule type" value="Genomic_DNA"/>
</dbReference>
<feature type="compositionally biased region" description="Basic and acidic residues" evidence="1">
    <location>
        <begin position="3007"/>
        <end position="3025"/>
    </location>
</feature>
<feature type="compositionally biased region" description="Basic and acidic residues" evidence="1">
    <location>
        <begin position="2456"/>
        <end position="2465"/>
    </location>
</feature>
<feature type="compositionally biased region" description="Basic and acidic residues" evidence="1">
    <location>
        <begin position="2047"/>
        <end position="2067"/>
    </location>
</feature>
<feature type="compositionally biased region" description="Basic and acidic residues" evidence="1">
    <location>
        <begin position="1856"/>
        <end position="1876"/>
    </location>
</feature>
<feature type="compositionally biased region" description="Basic and acidic residues" evidence="1">
    <location>
        <begin position="907"/>
        <end position="937"/>
    </location>
</feature>
<feature type="compositionally biased region" description="Basic and acidic residues" evidence="1">
    <location>
        <begin position="2863"/>
        <end position="2877"/>
    </location>
</feature>
<comment type="caution">
    <text evidence="2">The sequence shown here is derived from an EMBL/GenBank/DDBJ whole genome shotgun (WGS) entry which is preliminary data.</text>
</comment>
<feature type="region of interest" description="Disordered" evidence="1">
    <location>
        <begin position="505"/>
        <end position="524"/>
    </location>
</feature>
<feature type="compositionally biased region" description="Basic and acidic residues" evidence="1">
    <location>
        <begin position="1376"/>
        <end position="1394"/>
    </location>
</feature>
<feature type="region of interest" description="Disordered" evidence="1">
    <location>
        <begin position="1339"/>
        <end position="1467"/>
    </location>
</feature>
<feature type="compositionally biased region" description="Basic and acidic residues" evidence="1">
    <location>
        <begin position="1122"/>
        <end position="1145"/>
    </location>
</feature>
<sequence>MAFPVDILTNVDDEALELAAEEYMSQLPYRNTEYLSLSDSKQIEIGLFNVSYVPLYGTDTTKKLLALFSPEDSNTVVGLYLLDQWWRVEDVLKTAEPSRTGLVKVSTLGERIVLYALNRIVLRNEKSSGEVFFLCHCEDEAAKILWKDGEAIGFYSFKPKGSLCRNFVTHCYHLPVMDTIFVRKCHRGQGHGVKILEDFVGSFRNEYIGLKFPLSEAMYKVCEKYFSIYPADKEFLWEVQNIGSPFQRTLIANRLEKLKLKEKDQVVSKLNFEEDASASMEIEITKVQDTTEYTEIVEETITDITKEVDDIPVTRRGKGSNLKRRGIRDNSEERLSENKIRVEDIEAGVESSTEVAAVENLNAFSVKESETVLRSSVDTVTATVTNFAELRESQREDEQGIEKDIVTATSEGTPFTHLTTAGEIKSQRGGKEECEMVIKEYTVGIQGSTIGSIDQSHIQSVVDVEIVKISTGPEEGKNKEVEKDEPVCEAEKREIKQMLDEAKKEKTAETEVAEQSETHVKSTEKELTYSDVEITENIERAEDEVMAQSRKDLIEDNSNDSIGQEKTEAKDEDTVLQQSLEVKDQTVMEADSVTEVISTEKVLCAQQKLNEAEIVLSETNQTMTNKDTLIEKASKNKLGSDEAEQVYTKSKLPQKRTSALTPSRMSKRLRHQPAEKDFKTTKSVKRVQQRSKHHSKAVMLDENTEQSTDETEHDVSEVMEKIQEAQVENKAEAESEVDDYKEKEMLTVETVSTMDIEITQIKETVDVVPEVSEFNDQEGAPQQSSVEPPEVQESKTTPQDDDETVENSTVMLTLSEAKGVLVDLHKHSPNDAGDNYGEISTPEQEGMKDTMPSEQQAAEETMRIEEQDETLETKPIEEPAFTTTTEEYDVAADANRTLEQSTAYKQQEGEPEPKTMEVEKADTEQANKDEQDSDKSFPEQNKQTQKKGSDTPSRSTRDQPVDPGVTVRSLRSTLKQIKISPVRRSTRSKAVIPQVESVKPQLRTDENPERDEVFSEGVGPEENKFANTNVDETPNPECGSSELLKAAEIDDKGKEPSISSNENEKTSATTEETVNVCIPVITTEASLESLDEMASTNIEETAIPESSDLLMVVEIDDQEKEIQTVDGSEEKVSLAEPDKEVEKDGGTPVIQLQRATVLLVDLNKLSQNTETEGDTSEDLTHSQMEEKLELDGPDKNEQELTNLESEDEEQQELQTEEDTEKCPEEEKKQEENTAEEQSKLDKQNMTFEEQKPTKDLDTMPDEGVLVESNEIENSQNGDEGVSSLAQENLKEEAPVSTQRSLRQRTIKVQSPPKRKSRRTQKQDAEVFVDKTEIDLITEIGDNEKAHQTSTVDATEKVIPLVEAEPEDGVAETGVEEINKMENKETNSAETKDTGEEASEVAEQANLEQQHNEPLVKNDKETAETEKTMEIDPVVGKEQTYIQKEEKVSQVSLIEAEPDEEVEKDDGTQVIQLQNVTVVLVDLNKLSQNTERESTELLTHSQTEEKLELDTPDNSEYQLCNLASEEEEQQEQLQKEEDTEKTVVEEKMEIENTVEQQIEPNVEDITFERQKPTDLEEQNNLQVTEIVEVYRAVIDVDVEEAVKSGEHPKKTTSDKANIILEAKKEKQTISVLEMSSVAQVAPEAVEEILEEEASVSTERSLRHRTIKIQSPPKRKSRRVYKQEAKAFEDKTGNVQITGNGVEEMHREGSKIDDKEETLPKSTVETTEVISLVEADYEKDVIKKGFEDIMIENTKTNLAVAKDTDEEAPELGEETNLEQQENEQLVKNKETVETEKPMEIDPLVSREQTTIQTDEKISQVESTETNESNNERTTRRSLRLSAKSVTPTQKTRKSPHLHKVELEPVKETNKRRNEHEETSTTTEETVIMCMPIIIVESNLESLDEMANTNAEETTPEPETSELLMGIEMNDKKEASQTVEEFPPIEADPDEEVEKDDGTPVILQEDTLVLVDLNKLDQNTEETDTSDILTQEQLELCEPDKSEYELRNLTSEEEEQDMTVEGQKPIDDLVGQNDVNMREIVEEHKKDIVEDVEESGKSGEHPKATTKDDQTNIIQETENDQAISLKEKQMDNDIEMSSLVQEGPEAVEEILEEEASERSLRRRTIKIQSTPIRKSRRVQKLEAEAFKGKTETVPLTGKGDEVNKEGAEIDKEEKLQNTTVEATENIVLLIEGEPDKDVIEKEFEEIDNMDNKETNLGNEAASEMEREVNLEQQENEPFVENETETAEIEKPIEMDEVSILNKEQTNILEETTIQVEEEISQMESYEINENKNESTTRRSLRISEQSGTPTQKTRKSTRLHKVELEPVKETNKRRNEHEGTSTTTEETVIAGMPIITVESNLESSDEMPNTNAEEPTLEPETAELLMGIEINDKKEASQIVEEVPSTEADPDEKVEKDDGTPVILQEDTLVLVDLNKRDQNTEETDTPEVLPQEQLELCEPDKSEDELRNLTSEEEEQDMTVEGQKPIDDLVGQNDVNMRETVEEHKKDIVEDVEESGKSGEHPKATTKEDQTNIIQEIENDQDISLKEKQMDNDIEMSSLVQEGPEAVEEILEEKASERSLRRRTIKIQSTPIRKSRKLEAEVFKGKTETVPLTGKGDEVNKEGAEIELQKTTVEATENIVLLIEGEPDKDVIEKEFKEIDNMDNKETNLGNEAASEMEREVNLEQQENEPFVENETETAEIEKPIEMDEVSVVNKEQTNILEETTIQVEEEISQIESYEINENKNDKTTGRRSPRISEHSGTSTQKTRKSARLHKVELESVEEAEMSRNEKTSSMTAKTVNVPVIIETNVENLDEDGGMVSMTKKVETTSDEQEIDISNDKGKVDEALPKISTGEEEDETVNSIKKTENETDKTQKDVEEAVQESQAEPSQENTDQEQEKAAPLDENVGETNQTNEFKTKAVEKVALENSKQEAAFITRSLRYRTVTVQSTPRRKSKRLHRQELVSERKTDELNVSIGKENETLTAEEGIAVFEHLETKEGKAIIQTNTDEKSEKSGRNDDTEKEGNEILFEIMENNSGIQVNTENKTQEENLEREDVEVPNEQEEDEVSNVQEKAKPLQESENEGDAENTQGSSADVEETAVERRTLRKRMTVETSAPRKSKRLRKQEHDDDSEQVKEAITGQTESAEVTFTADSVELRSDVTAAAFEGSILGEEILQKIQTNAEGTKSDGDCTIHKGTETDAVETQEVQKQSILNETQRAEEEVVEQHVDLESSTNEGFTLALEVEETDQEENKAGEEEVMEAPKEIFTSAEKSEEGGENISDGDEKSLDIEKHVFQSSSTTGSTRRKSMRLLMHESKKKTKEDESDSEPEAQQTEKQSHQRKRKAITDSTPAHRAKHVRDRIA</sequence>
<feature type="region of interest" description="Disordered" evidence="1">
    <location>
        <begin position="2281"/>
        <end position="2348"/>
    </location>
</feature>
<dbReference type="PANTHER" id="PTHR22442:SF3">
    <property type="entry name" value="SOLUBLE LAMIN-ASSOCIATED PROTEIN OF 75 KDA"/>
    <property type="match status" value="1"/>
</dbReference>
<feature type="compositionally biased region" description="Basic and acidic residues" evidence="1">
    <location>
        <begin position="1002"/>
        <end position="1013"/>
    </location>
</feature>
<feature type="compositionally biased region" description="Basic and acidic residues" evidence="1">
    <location>
        <begin position="3251"/>
        <end position="3265"/>
    </location>
</feature>
<evidence type="ECO:0008006" key="4">
    <source>
        <dbReference type="Google" id="ProtNLM"/>
    </source>
</evidence>
<feature type="compositionally biased region" description="Acidic residues" evidence="1">
    <location>
        <begin position="2230"/>
        <end position="2243"/>
    </location>
</feature>
<feature type="region of interest" description="Disordered" evidence="1">
    <location>
        <begin position="2398"/>
        <end position="2417"/>
    </location>
</feature>
<feature type="compositionally biased region" description="Polar residues" evidence="1">
    <location>
        <begin position="2881"/>
        <end position="2891"/>
    </location>
</feature>
<feature type="compositionally biased region" description="Basic residues" evidence="1">
    <location>
        <begin position="3354"/>
        <end position="3364"/>
    </location>
</feature>
<feature type="compositionally biased region" description="Polar residues" evidence="1">
    <location>
        <begin position="1057"/>
        <end position="1071"/>
    </location>
</feature>
<feature type="region of interest" description="Disordered" evidence="1">
    <location>
        <begin position="2047"/>
        <end position="2077"/>
    </location>
</feature>
<feature type="region of interest" description="Disordered" evidence="1">
    <location>
        <begin position="1758"/>
        <end position="1880"/>
    </location>
</feature>
<feature type="compositionally biased region" description="Basic and acidic residues" evidence="1">
    <location>
        <begin position="1532"/>
        <end position="1542"/>
    </location>
</feature>
<protein>
    <recommendedName>
        <fullName evidence="4">N-acetyltransferase domain-containing protein</fullName>
    </recommendedName>
</protein>
<feature type="compositionally biased region" description="Acidic residues" evidence="1">
    <location>
        <begin position="702"/>
        <end position="712"/>
    </location>
</feature>
<feature type="compositionally biased region" description="Basic and acidic residues" evidence="1">
    <location>
        <begin position="1409"/>
        <end position="1429"/>
    </location>
</feature>
<feature type="compositionally biased region" description="Basic and acidic residues" evidence="1">
    <location>
        <begin position="860"/>
        <end position="877"/>
    </location>
</feature>